<evidence type="ECO:0000256" key="1">
    <source>
        <dbReference type="SAM" id="MobiDB-lite"/>
    </source>
</evidence>
<dbReference type="AlphaFoldDB" id="A0A3A8N5Y5"/>
<sequence>MASSHHRPRSHLRKLLGGFIVAVAEVFAPTSVLADGSPKLAPRREGPPRQRRTTLPGQDSRRLGIQGVDPRRLE</sequence>
<dbReference type="Proteomes" id="UP000273405">
    <property type="component" value="Unassembled WGS sequence"/>
</dbReference>
<protein>
    <submittedName>
        <fullName evidence="2">Uncharacterized protein</fullName>
    </submittedName>
</protein>
<gene>
    <name evidence="2" type="ORF">D7X12_22990</name>
</gene>
<feature type="region of interest" description="Disordered" evidence="1">
    <location>
        <begin position="34"/>
        <end position="74"/>
    </location>
</feature>
<dbReference type="EMBL" id="RAWG01000155">
    <property type="protein sequence ID" value="RKH39666.1"/>
    <property type="molecule type" value="Genomic_DNA"/>
</dbReference>
<dbReference type="RefSeq" id="WP_120627428.1">
    <property type="nucleotide sequence ID" value="NZ_RAWG01000155.1"/>
</dbReference>
<comment type="caution">
    <text evidence="2">The sequence shown here is derived from an EMBL/GenBank/DDBJ whole genome shotgun (WGS) entry which is preliminary data.</text>
</comment>
<reference evidence="3" key="1">
    <citation type="submission" date="2018-09" db="EMBL/GenBank/DDBJ databases">
        <authorList>
            <person name="Livingstone P.G."/>
            <person name="Whitworth D.E."/>
        </authorList>
    </citation>
    <scope>NUCLEOTIDE SEQUENCE [LARGE SCALE GENOMIC DNA]</scope>
    <source>
        <strain evidence="3">CA040B</strain>
    </source>
</reference>
<evidence type="ECO:0000313" key="2">
    <source>
        <dbReference type="EMBL" id="RKH39666.1"/>
    </source>
</evidence>
<organism evidence="2 3">
    <name type="scientific">Corallococcus sicarius</name>
    <dbReference type="NCBI Taxonomy" id="2316726"/>
    <lineage>
        <taxon>Bacteria</taxon>
        <taxon>Pseudomonadati</taxon>
        <taxon>Myxococcota</taxon>
        <taxon>Myxococcia</taxon>
        <taxon>Myxococcales</taxon>
        <taxon>Cystobacterineae</taxon>
        <taxon>Myxococcaceae</taxon>
        <taxon>Corallococcus</taxon>
    </lineage>
</organism>
<proteinExistence type="predicted"/>
<accession>A0A3A8N5Y5</accession>
<dbReference type="OrthoDB" id="5521683at2"/>
<name>A0A3A8N5Y5_9BACT</name>
<evidence type="ECO:0000313" key="3">
    <source>
        <dbReference type="Proteomes" id="UP000273405"/>
    </source>
</evidence>
<keyword evidence="3" id="KW-1185">Reference proteome</keyword>